<dbReference type="InterPro" id="IPR012280">
    <property type="entry name" value="Semialdhyde_DH_dimer_dom"/>
</dbReference>
<evidence type="ECO:0000256" key="1">
    <source>
        <dbReference type="ARBA" id="ARBA00010584"/>
    </source>
</evidence>
<dbReference type="AlphaFoldDB" id="A0A176QCM1"/>
<dbReference type="Gene3D" id="3.30.360.10">
    <property type="entry name" value="Dihydrodipicolinate Reductase, domain 2"/>
    <property type="match status" value="1"/>
</dbReference>
<dbReference type="InterPro" id="IPR000534">
    <property type="entry name" value="Semialdehyde_DH_NAD-bd"/>
</dbReference>
<dbReference type="SUPFAM" id="SSF51735">
    <property type="entry name" value="NAD(P)-binding Rossmann-fold domains"/>
    <property type="match status" value="1"/>
</dbReference>
<dbReference type="Pfam" id="PF02774">
    <property type="entry name" value="Semialdhyde_dhC"/>
    <property type="match status" value="1"/>
</dbReference>
<dbReference type="GO" id="GO:0016620">
    <property type="term" value="F:oxidoreductase activity, acting on the aldehyde or oxo group of donors, NAD or NADP as acceptor"/>
    <property type="evidence" value="ECO:0007669"/>
    <property type="project" value="InterPro"/>
</dbReference>
<dbReference type="SMART" id="SM00859">
    <property type="entry name" value="Semialdhyde_dh"/>
    <property type="match status" value="1"/>
</dbReference>
<comment type="similarity">
    <text evidence="1">Belongs to the aspartate-semialdehyde dehydrogenase family.</text>
</comment>
<proteinExistence type="inferred from homology"/>
<dbReference type="RefSeq" id="WP_068272850.1">
    <property type="nucleotide sequence ID" value="NZ_LQZG01000002.1"/>
</dbReference>
<dbReference type="SUPFAM" id="SSF55347">
    <property type="entry name" value="Glyceraldehyde-3-phosphate dehydrogenase-like, C-terminal domain"/>
    <property type="match status" value="1"/>
</dbReference>
<dbReference type="GO" id="GO:0051287">
    <property type="term" value="F:NAD binding"/>
    <property type="evidence" value="ECO:0007669"/>
    <property type="project" value="InterPro"/>
</dbReference>
<feature type="domain" description="Semialdehyde dehydrogenase NAD-binding" evidence="2">
    <location>
        <begin position="15"/>
        <end position="129"/>
    </location>
</feature>
<reference evidence="3 4" key="1">
    <citation type="submission" date="2016-01" db="EMBL/GenBank/DDBJ databases">
        <title>Janibacter melonis strain CD11_4 genome sequencing and assembly.</title>
        <authorList>
            <person name="Nair G.R."/>
            <person name="Kaur G."/>
            <person name="Chander A.M."/>
            <person name="Mayilraj S."/>
        </authorList>
    </citation>
    <scope>NUCLEOTIDE SEQUENCE [LARGE SCALE GENOMIC DNA]</scope>
    <source>
        <strain evidence="3 4">CD11-4</strain>
    </source>
</reference>
<organism evidence="3 4">
    <name type="scientific">Janibacter melonis</name>
    <dbReference type="NCBI Taxonomy" id="262209"/>
    <lineage>
        <taxon>Bacteria</taxon>
        <taxon>Bacillati</taxon>
        <taxon>Actinomycetota</taxon>
        <taxon>Actinomycetes</taxon>
        <taxon>Micrococcales</taxon>
        <taxon>Intrasporangiaceae</taxon>
        <taxon>Janibacter</taxon>
    </lineage>
</organism>
<accession>A0A176QCM1</accession>
<evidence type="ECO:0000259" key="2">
    <source>
        <dbReference type="SMART" id="SM00859"/>
    </source>
</evidence>
<dbReference type="Proteomes" id="UP000076976">
    <property type="component" value="Unassembled WGS sequence"/>
</dbReference>
<dbReference type="STRING" id="262209.AWH69_05320"/>
<dbReference type="PANTHER" id="PTHR46278:SF2">
    <property type="entry name" value="ASPARTATE-SEMIALDEHYDE DEHYDROGENASE"/>
    <property type="match status" value="1"/>
</dbReference>
<comment type="caution">
    <text evidence="3">The sequence shown here is derived from an EMBL/GenBank/DDBJ whole genome shotgun (WGS) entry which is preliminary data.</text>
</comment>
<evidence type="ECO:0000313" key="4">
    <source>
        <dbReference type="Proteomes" id="UP000076976"/>
    </source>
</evidence>
<keyword evidence="4" id="KW-1185">Reference proteome</keyword>
<dbReference type="EMBL" id="LQZG01000002">
    <property type="protein sequence ID" value="OAB87498.1"/>
    <property type="molecule type" value="Genomic_DNA"/>
</dbReference>
<dbReference type="InterPro" id="IPR036291">
    <property type="entry name" value="NAD(P)-bd_dom_sf"/>
</dbReference>
<evidence type="ECO:0000313" key="3">
    <source>
        <dbReference type="EMBL" id="OAB87498.1"/>
    </source>
</evidence>
<dbReference type="Pfam" id="PF01118">
    <property type="entry name" value="Semialdhyde_dh"/>
    <property type="match status" value="1"/>
</dbReference>
<dbReference type="PANTHER" id="PTHR46278">
    <property type="entry name" value="DEHYDROGENASE, PUTATIVE-RELATED"/>
    <property type="match status" value="1"/>
</dbReference>
<dbReference type="NCBIfam" id="NF011456">
    <property type="entry name" value="PRK14874.1"/>
    <property type="match status" value="1"/>
</dbReference>
<dbReference type="GO" id="GO:0008652">
    <property type="term" value="P:amino acid biosynthetic process"/>
    <property type="evidence" value="ECO:0007669"/>
    <property type="project" value="InterPro"/>
</dbReference>
<gene>
    <name evidence="3" type="ORF">AWH69_05320</name>
</gene>
<name>A0A176QCM1_9MICO</name>
<dbReference type="Gene3D" id="3.40.50.720">
    <property type="entry name" value="NAD(P)-binding Rossmann-like Domain"/>
    <property type="match status" value="1"/>
</dbReference>
<protein>
    <recommendedName>
        <fullName evidence="2">Semialdehyde dehydrogenase NAD-binding domain-containing protein</fullName>
    </recommendedName>
</protein>
<dbReference type="CDD" id="cd17894">
    <property type="entry name" value="ASADH_USG1_N"/>
    <property type="match status" value="1"/>
</dbReference>
<sequence>MTTSPPDARTHDRPTLAVVGATGRFARALVAAMALHDDPWGEIRLLSPRLTTSTLPVRGREQQIDVLTEHSFDGVDIALFNLPTEQTRPWSRRAVAAGATVVDASGAHRLDDDVPLVVPGINDAALAHRPTGVVAIPGPITWALVDAAHVLHRAWELQLLTVTGLIAADSRAEGGVSRLRSELSALAETPKVGLSPGDVRAATSDLPSTSPFPAPLGMNVIPWVGRPAGDGWTTAERALEAEIRKILDIPHVPVIATLVQVPVVSAHSMSIHARLARPVHPDKVARVFTEAPALVVVDTPVGGEVPTPVDVVGIDPRFVGRIRQPEGLRHNVELFLSSDTVRRGAGAMLDIAGQLAGTGSPT</sequence>
<dbReference type="GO" id="GO:0046983">
    <property type="term" value="F:protein dimerization activity"/>
    <property type="evidence" value="ECO:0007669"/>
    <property type="project" value="InterPro"/>
</dbReference>
<dbReference type="PIRSF" id="PIRSF000148">
    <property type="entry name" value="ASA_dh"/>
    <property type="match status" value="1"/>
</dbReference>